<dbReference type="InterPro" id="IPR047215">
    <property type="entry name" value="Galactose_mutarotase-like"/>
</dbReference>
<evidence type="ECO:0000256" key="12">
    <source>
        <dbReference type="PIRSR" id="PIRSR005096-3"/>
    </source>
</evidence>
<comment type="similarity">
    <text evidence="3 9">Belongs to the aldose epimerase family.</text>
</comment>
<dbReference type="PIRSF" id="PIRSF005096">
    <property type="entry name" value="GALM"/>
    <property type="match status" value="1"/>
</dbReference>
<protein>
    <recommendedName>
        <fullName evidence="9">Aldose 1-epimerase</fullName>
        <ecNumber evidence="9">5.1.3.3</ecNumber>
    </recommendedName>
</protein>
<dbReference type="EMBL" id="CP012673">
    <property type="protein sequence ID" value="AUX47321.1"/>
    <property type="molecule type" value="Genomic_DNA"/>
</dbReference>
<organism evidence="15 16">
    <name type="scientific">Sorangium cellulosum</name>
    <name type="common">Polyangium cellulosum</name>
    <dbReference type="NCBI Taxonomy" id="56"/>
    <lineage>
        <taxon>Bacteria</taxon>
        <taxon>Pseudomonadati</taxon>
        <taxon>Myxococcota</taxon>
        <taxon>Polyangia</taxon>
        <taxon>Polyangiales</taxon>
        <taxon>Polyangiaceae</taxon>
        <taxon>Sorangium</taxon>
    </lineage>
</organism>
<evidence type="ECO:0000313" key="16">
    <source>
        <dbReference type="Proteomes" id="UP000238348"/>
    </source>
</evidence>
<evidence type="ECO:0000256" key="14">
    <source>
        <dbReference type="SAM" id="SignalP"/>
    </source>
</evidence>
<dbReference type="Proteomes" id="UP000238348">
    <property type="component" value="Chromosome"/>
</dbReference>
<dbReference type="GO" id="GO:0004034">
    <property type="term" value="F:aldose 1-epimerase activity"/>
    <property type="evidence" value="ECO:0007669"/>
    <property type="project" value="UniProtKB-EC"/>
</dbReference>
<comment type="subunit">
    <text evidence="4">Monomer.</text>
</comment>
<comment type="pathway">
    <text evidence="2 9">Carbohydrate metabolism; hexose metabolism.</text>
</comment>
<gene>
    <name evidence="15" type="ORF">SOCE26_088390</name>
</gene>
<dbReference type="FunFam" id="2.70.98.10:FF:000003">
    <property type="entry name" value="Aldose 1-epimerase"/>
    <property type="match status" value="1"/>
</dbReference>
<name>A0A2L0F738_SORCE</name>
<dbReference type="SUPFAM" id="SSF74650">
    <property type="entry name" value="Galactose mutarotase-like"/>
    <property type="match status" value="1"/>
</dbReference>
<dbReference type="GO" id="GO:0033499">
    <property type="term" value="P:galactose catabolic process via UDP-galactose, Leloir pathway"/>
    <property type="evidence" value="ECO:0007669"/>
    <property type="project" value="TreeGrafter"/>
</dbReference>
<dbReference type="AlphaFoldDB" id="A0A2L0F738"/>
<dbReference type="InterPro" id="IPR011013">
    <property type="entry name" value="Gal_mutarotase_sf_dom"/>
</dbReference>
<feature type="region of interest" description="Disordered" evidence="13">
    <location>
        <begin position="29"/>
        <end position="77"/>
    </location>
</feature>
<dbReference type="GO" id="GO:0030246">
    <property type="term" value="F:carbohydrate binding"/>
    <property type="evidence" value="ECO:0007669"/>
    <property type="project" value="InterPro"/>
</dbReference>
<evidence type="ECO:0000256" key="4">
    <source>
        <dbReference type="ARBA" id="ARBA00011245"/>
    </source>
</evidence>
<feature type="binding site" evidence="12">
    <location>
        <begin position="148"/>
        <end position="149"/>
    </location>
    <ligand>
        <name>beta-D-galactose</name>
        <dbReference type="ChEBI" id="CHEBI:27667"/>
    </ligand>
</feature>
<evidence type="ECO:0000256" key="8">
    <source>
        <dbReference type="ARBA" id="ARBA00023277"/>
    </source>
</evidence>
<feature type="signal peptide" evidence="14">
    <location>
        <begin position="1"/>
        <end position="27"/>
    </location>
</feature>
<dbReference type="Gene3D" id="2.70.98.10">
    <property type="match status" value="1"/>
</dbReference>
<dbReference type="Pfam" id="PF01263">
    <property type="entry name" value="Aldose_epim"/>
    <property type="match status" value="1"/>
</dbReference>
<feature type="active site" description="Proton donor" evidence="10">
    <location>
        <position position="248"/>
    </location>
</feature>
<dbReference type="PANTHER" id="PTHR10091">
    <property type="entry name" value="ALDOSE-1-EPIMERASE"/>
    <property type="match status" value="1"/>
</dbReference>
<comment type="subcellular location">
    <subcellularLocation>
        <location evidence="1">Cytoplasm</location>
    </subcellularLocation>
</comment>
<feature type="active site" description="Proton acceptor" evidence="10">
    <location>
        <position position="382"/>
    </location>
</feature>
<evidence type="ECO:0000256" key="2">
    <source>
        <dbReference type="ARBA" id="ARBA00005028"/>
    </source>
</evidence>
<keyword evidence="14" id="KW-0732">Signal</keyword>
<dbReference type="InterPro" id="IPR014718">
    <property type="entry name" value="GH-type_carb-bd"/>
</dbReference>
<feature type="compositionally biased region" description="Low complexity" evidence="13">
    <location>
        <begin position="29"/>
        <end position="59"/>
    </location>
</feature>
<dbReference type="InterPro" id="IPR008183">
    <property type="entry name" value="Aldose_1/G6P_1-epimerase"/>
</dbReference>
<dbReference type="UniPathway" id="UPA00242"/>
<evidence type="ECO:0000256" key="11">
    <source>
        <dbReference type="PIRSR" id="PIRSR005096-2"/>
    </source>
</evidence>
<evidence type="ECO:0000256" key="9">
    <source>
        <dbReference type="PIRNR" id="PIRNR005096"/>
    </source>
</evidence>
<evidence type="ECO:0000256" key="1">
    <source>
        <dbReference type="ARBA" id="ARBA00004496"/>
    </source>
</evidence>
<evidence type="ECO:0000256" key="6">
    <source>
        <dbReference type="ARBA" id="ARBA00022553"/>
    </source>
</evidence>
<keyword evidence="6" id="KW-0597">Phosphoprotein</keyword>
<feature type="binding site" evidence="11">
    <location>
        <position position="317"/>
    </location>
    <ligand>
        <name>beta-D-galactose</name>
        <dbReference type="ChEBI" id="CHEBI:27667"/>
    </ligand>
</feature>
<evidence type="ECO:0000256" key="5">
    <source>
        <dbReference type="ARBA" id="ARBA00022490"/>
    </source>
</evidence>
<keyword evidence="5" id="KW-0963">Cytoplasm</keyword>
<evidence type="ECO:0000256" key="7">
    <source>
        <dbReference type="ARBA" id="ARBA00023235"/>
    </source>
</evidence>
<proteinExistence type="inferred from homology"/>
<comment type="catalytic activity">
    <reaction evidence="9">
        <text>alpha-D-glucose = beta-D-glucose</text>
        <dbReference type="Rhea" id="RHEA:10264"/>
        <dbReference type="ChEBI" id="CHEBI:15903"/>
        <dbReference type="ChEBI" id="CHEBI:17925"/>
        <dbReference type="EC" id="5.1.3.3"/>
    </reaction>
</comment>
<evidence type="ECO:0000256" key="13">
    <source>
        <dbReference type="SAM" id="MobiDB-lite"/>
    </source>
</evidence>
<sequence length="418" mass="44372">MATCRMRSWFGWTMTAWLAGACGGARAVDAPPAAEPPAATAGAPATDAPPAAPAAKPEPTSGEAMNTKPAPVSKAPFGNTDGKEVVLYTLTNANGLVAKVMTYGATVTELHAPDKAGKIGDIVLGYDNLDGYLKNSPYFGSTVGRVANRIKNAQFQLEGKTYKLAANNGAHALHGGKKGWDKVVWDAEAIETPDGPSIKLTYVSKDGEEGYPGTVNATTTYTLTHKNELKVEMSATTDKTTIVNMAHHSYWNLGGQGSGSVAEQELTLHADSYTPPDATLVPSGQIKPVKGTPLDFTAAKPIGKDLKAVGGKPVGYDHNFVVNGDPHKLREVARAKDPKTGRVLTVEADQPGVQFYTGNFLDGTITGKGGAVYNQYSGFCLEPQKFPNSINVPAWKDEVILKPGQRYTQTVVYRFTTE</sequence>
<accession>A0A2L0F738</accession>
<feature type="chain" id="PRO_5014804654" description="Aldose 1-epimerase" evidence="14">
    <location>
        <begin position="28"/>
        <end position="418"/>
    </location>
</feature>
<dbReference type="EC" id="5.1.3.3" evidence="9"/>
<dbReference type="GO" id="GO:0005737">
    <property type="term" value="C:cytoplasm"/>
    <property type="evidence" value="ECO:0007669"/>
    <property type="project" value="UniProtKB-SubCell"/>
</dbReference>
<evidence type="ECO:0000313" key="15">
    <source>
        <dbReference type="EMBL" id="AUX47321.1"/>
    </source>
</evidence>
<evidence type="ECO:0000256" key="3">
    <source>
        <dbReference type="ARBA" id="ARBA00006206"/>
    </source>
</evidence>
<dbReference type="CDD" id="cd09019">
    <property type="entry name" value="galactose_mutarotase_like"/>
    <property type="match status" value="1"/>
</dbReference>
<reference evidence="15 16" key="1">
    <citation type="submission" date="2015-09" db="EMBL/GenBank/DDBJ databases">
        <title>Sorangium comparison.</title>
        <authorList>
            <person name="Zaburannyi N."/>
            <person name="Bunk B."/>
            <person name="Overmann J."/>
            <person name="Mueller R."/>
        </authorList>
    </citation>
    <scope>NUCLEOTIDE SEQUENCE [LARGE SCALE GENOMIC DNA]</scope>
    <source>
        <strain evidence="15 16">So ce26</strain>
    </source>
</reference>
<feature type="binding site" evidence="12">
    <location>
        <begin position="248"/>
        <end position="250"/>
    </location>
    <ligand>
        <name>beta-D-galactose</name>
        <dbReference type="ChEBI" id="CHEBI:27667"/>
    </ligand>
</feature>
<dbReference type="PANTHER" id="PTHR10091:SF0">
    <property type="entry name" value="GALACTOSE MUTAROTASE"/>
    <property type="match status" value="1"/>
</dbReference>
<keyword evidence="7 9" id="KW-0413">Isomerase</keyword>
<evidence type="ECO:0000256" key="10">
    <source>
        <dbReference type="PIRSR" id="PIRSR005096-1"/>
    </source>
</evidence>
<dbReference type="PROSITE" id="PS51257">
    <property type="entry name" value="PROKAR_LIPOPROTEIN"/>
    <property type="match status" value="1"/>
</dbReference>
<dbReference type="GO" id="GO:0006006">
    <property type="term" value="P:glucose metabolic process"/>
    <property type="evidence" value="ECO:0007669"/>
    <property type="project" value="TreeGrafter"/>
</dbReference>
<dbReference type="NCBIfam" id="NF008277">
    <property type="entry name" value="PRK11055.1"/>
    <property type="match status" value="1"/>
</dbReference>
<dbReference type="InterPro" id="IPR015443">
    <property type="entry name" value="Aldose_1-epimerase"/>
</dbReference>
<keyword evidence="8 9" id="KW-0119">Carbohydrate metabolism</keyword>